<feature type="chain" id="PRO_5002336241" evidence="1">
    <location>
        <begin position="19"/>
        <end position="206"/>
    </location>
</feature>
<feature type="domain" description="DOMON" evidence="2">
    <location>
        <begin position="42"/>
        <end position="160"/>
    </location>
</feature>
<organism evidence="3 4">
    <name type="scientific">Dictyocaulus viviparus</name>
    <name type="common">Bovine lungworm</name>
    <dbReference type="NCBI Taxonomy" id="29172"/>
    <lineage>
        <taxon>Eukaryota</taxon>
        <taxon>Metazoa</taxon>
        <taxon>Ecdysozoa</taxon>
        <taxon>Nematoda</taxon>
        <taxon>Chromadorea</taxon>
        <taxon>Rhabditida</taxon>
        <taxon>Rhabditina</taxon>
        <taxon>Rhabditomorpha</taxon>
        <taxon>Strongyloidea</taxon>
        <taxon>Metastrongylidae</taxon>
        <taxon>Dictyocaulus</taxon>
    </lineage>
</organism>
<dbReference type="GO" id="GO:0099072">
    <property type="term" value="P:regulation of postsynaptic membrane neurotransmitter receptor levels"/>
    <property type="evidence" value="ECO:0007669"/>
    <property type="project" value="TreeGrafter"/>
</dbReference>
<proteinExistence type="predicted"/>
<evidence type="ECO:0000259" key="2">
    <source>
        <dbReference type="PROSITE" id="PS50836"/>
    </source>
</evidence>
<dbReference type="GO" id="GO:1900449">
    <property type="term" value="P:regulation of glutamate receptor signaling pathway"/>
    <property type="evidence" value="ECO:0007669"/>
    <property type="project" value="InterPro"/>
</dbReference>
<sequence>MLWTLLFIYFLHLQLVCGHFDQSTCGTTKKCIFVPAGCEKQGDCKQMFSYNATDDGWVNMEMTSSNDFPQYNYMAVGFSEDENMGDDPVTQCVFTNEGNANVYFSYNVGKSNTAENESLEMIHGHKGDDGMYCHFRQMSTKHNKFAPNLDREYQLFLARGLTSDPKDLGIHSLDPSSPGFPHITESKVNVGSVNKRSVAKELHSGM</sequence>
<keyword evidence="4" id="KW-1185">Reference proteome</keyword>
<protein>
    <submittedName>
        <fullName evidence="3">DOMON domain protein</fullName>
    </submittedName>
</protein>
<dbReference type="InterPro" id="IPR042789">
    <property type="entry name" value="FRRS1L"/>
</dbReference>
<dbReference type="OrthoDB" id="2419613at2759"/>
<feature type="signal peptide" evidence="1">
    <location>
        <begin position="1"/>
        <end position="18"/>
    </location>
</feature>
<reference evidence="4" key="2">
    <citation type="journal article" date="2016" name="Sci. Rep.">
        <title>Dictyocaulus viviparus genome, variome and transcriptome elucidate lungworm biology and support future intervention.</title>
        <authorList>
            <person name="McNulty S.N."/>
            <person name="Strube C."/>
            <person name="Rosa B.A."/>
            <person name="Martin J.C."/>
            <person name="Tyagi R."/>
            <person name="Choi Y.J."/>
            <person name="Wang Q."/>
            <person name="Hallsworth Pepin K."/>
            <person name="Zhang X."/>
            <person name="Ozersky P."/>
            <person name="Wilson R.K."/>
            <person name="Sternberg P.W."/>
            <person name="Gasser R.B."/>
            <person name="Mitreva M."/>
        </authorList>
    </citation>
    <scope>NUCLEOTIDE SEQUENCE [LARGE SCALE GENOMIC DNA]</scope>
    <source>
        <strain evidence="4">HannoverDv2000</strain>
    </source>
</reference>
<reference evidence="3 4" key="1">
    <citation type="submission" date="2013-11" db="EMBL/GenBank/DDBJ databases">
        <title>Draft genome of the bovine lungworm Dictyocaulus viviparus.</title>
        <authorList>
            <person name="Mitreva M."/>
        </authorList>
    </citation>
    <scope>NUCLEOTIDE SEQUENCE [LARGE SCALE GENOMIC DNA]</scope>
    <source>
        <strain evidence="3 4">HannoverDv2000</strain>
    </source>
</reference>
<keyword evidence="1" id="KW-0732">Signal</keyword>
<dbReference type="Proteomes" id="UP000053766">
    <property type="component" value="Unassembled WGS sequence"/>
</dbReference>
<gene>
    <name evidence="3" type="ORF">DICVIV_06083</name>
</gene>
<dbReference type="Pfam" id="PF03351">
    <property type="entry name" value="DOMON"/>
    <property type="match status" value="1"/>
</dbReference>
<dbReference type="EMBL" id="KN716291">
    <property type="protein sequence ID" value="KJH47837.1"/>
    <property type="molecule type" value="Genomic_DNA"/>
</dbReference>
<dbReference type="STRING" id="29172.A0A0D8XVJ9"/>
<dbReference type="InterPro" id="IPR005018">
    <property type="entry name" value="DOMON_domain"/>
</dbReference>
<evidence type="ECO:0000256" key="1">
    <source>
        <dbReference type="SAM" id="SignalP"/>
    </source>
</evidence>
<evidence type="ECO:0000313" key="3">
    <source>
        <dbReference type="EMBL" id="KJH47837.1"/>
    </source>
</evidence>
<name>A0A0D8XVJ9_DICVI</name>
<accession>A0A0D8XVJ9</accession>
<dbReference type="PROSITE" id="PS50836">
    <property type="entry name" value="DOMON"/>
    <property type="match status" value="1"/>
</dbReference>
<dbReference type="PANTHER" id="PTHR46902:SF1">
    <property type="entry name" value="DOMON DOMAIN-CONTAINING PROTEIN FRRS1L"/>
    <property type="match status" value="1"/>
</dbReference>
<evidence type="ECO:0000313" key="4">
    <source>
        <dbReference type="Proteomes" id="UP000053766"/>
    </source>
</evidence>
<dbReference type="PANTHER" id="PTHR46902">
    <property type="entry name" value="DOMON DOMAIN-CONTAINING PROTEIN FRRS1L"/>
    <property type="match status" value="1"/>
</dbReference>
<dbReference type="AlphaFoldDB" id="A0A0D8XVJ9"/>